<gene>
    <name evidence="2" type="ORF">METZ01_LOCUS491212</name>
</gene>
<feature type="non-terminal residue" evidence="2">
    <location>
        <position position="41"/>
    </location>
</feature>
<dbReference type="AlphaFoldDB" id="A0A383D3C1"/>
<organism evidence="2">
    <name type="scientific">marine metagenome</name>
    <dbReference type="NCBI Taxonomy" id="408172"/>
    <lineage>
        <taxon>unclassified sequences</taxon>
        <taxon>metagenomes</taxon>
        <taxon>ecological metagenomes</taxon>
    </lineage>
</organism>
<feature type="region of interest" description="Disordered" evidence="1">
    <location>
        <begin position="20"/>
        <end position="41"/>
    </location>
</feature>
<evidence type="ECO:0000313" key="2">
    <source>
        <dbReference type="EMBL" id="SVE38358.1"/>
    </source>
</evidence>
<reference evidence="2" key="1">
    <citation type="submission" date="2018-05" db="EMBL/GenBank/DDBJ databases">
        <authorList>
            <person name="Lanie J.A."/>
            <person name="Ng W.-L."/>
            <person name="Kazmierczak K.M."/>
            <person name="Andrzejewski T.M."/>
            <person name="Davidsen T.M."/>
            <person name="Wayne K.J."/>
            <person name="Tettelin H."/>
            <person name="Glass J.I."/>
            <person name="Rusch D."/>
            <person name="Podicherti R."/>
            <person name="Tsui H.-C.T."/>
            <person name="Winkler M.E."/>
        </authorList>
    </citation>
    <scope>NUCLEOTIDE SEQUENCE</scope>
</reference>
<proteinExistence type="predicted"/>
<accession>A0A383D3C1</accession>
<sequence>MLHVALTVLIWFPARSTDNRQAAIQERKEQETARRKKEKKE</sequence>
<evidence type="ECO:0000256" key="1">
    <source>
        <dbReference type="SAM" id="MobiDB-lite"/>
    </source>
</evidence>
<dbReference type="EMBL" id="UINC01213536">
    <property type="protein sequence ID" value="SVE38358.1"/>
    <property type="molecule type" value="Genomic_DNA"/>
</dbReference>
<name>A0A383D3C1_9ZZZZ</name>
<protein>
    <submittedName>
        <fullName evidence="2">Uncharacterized protein</fullName>
    </submittedName>
</protein>